<dbReference type="RefSeq" id="XP_025357813.1">
    <property type="nucleotide sequence ID" value="XM_025498263.1"/>
</dbReference>
<dbReference type="CDD" id="cd00165">
    <property type="entry name" value="S4"/>
    <property type="match status" value="1"/>
</dbReference>
<feature type="compositionally biased region" description="Low complexity" evidence="7">
    <location>
        <begin position="212"/>
        <end position="222"/>
    </location>
</feature>
<dbReference type="InterPro" id="IPR002942">
    <property type="entry name" value="S4_RNA-bd"/>
</dbReference>
<sequence length="426" mass="48151">MRKPLRLFAHDKQGIIPRMSWSPHNLYNLISRSTVPPNVSQISFKQVSLTMFQQRWRSKRFLRGYHGDWIGERRFRRWYLPTSVPRLGMQGQSLASSSTERGMTEQERLPVITLFLRDVERRLDTVVHRCCFARSAREARALIVHGKVKLNGIQTTVAGTLLNPGDLLSVEPGAVPMLSKDLARRADEQKAADFALNTRKSATTTELEESESATSTSTADQATIEDNQAHDRTTETPIPETTNSIRSSEASLKPSTINGKGNAEEKRDKDVLLPGVLPFNLPSFAAPFLFVPPYLEVSFTTCSAVYIRHPTITPAGAGQRVLYNTDIPSPYPATGDMYSLAWEMYARDAPRIRSDVRRLRLEARIGRQGLQTARAKDQWRKVLAIRRKRDREDDVLSKRMVMKGERKPKQFIVGRNGGPVQQRAIV</sequence>
<keyword evidence="10" id="KW-1185">Reference proteome</keyword>
<dbReference type="AlphaFoldDB" id="A0A316VN36"/>
<keyword evidence="5" id="KW-0687">Ribonucleoprotein</keyword>
<organism evidence="9 10">
    <name type="scientific">Meira miltonrushii</name>
    <dbReference type="NCBI Taxonomy" id="1280837"/>
    <lineage>
        <taxon>Eukaryota</taxon>
        <taxon>Fungi</taxon>
        <taxon>Dikarya</taxon>
        <taxon>Basidiomycota</taxon>
        <taxon>Ustilaginomycotina</taxon>
        <taxon>Exobasidiomycetes</taxon>
        <taxon>Exobasidiales</taxon>
        <taxon>Brachybasidiaceae</taxon>
        <taxon>Meira</taxon>
    </lineage>
</organism>
<dbReference type="GO" id="GO:0003735">
    <property type="term" value="F:structural constituent of ribosome"/>
    <property type="evidence" value="ECO:0007669"/>
    <property type="project" value="TreeGrafter"/>
</dbReference>
<evidence type="ECO:0000256" key="5">
    <source>
        <dbReference type="ARBA" id="ARBA00023274"/>
    </source>
</evidence>
<feature type="compositionally biased region" description="Polar residues" evidence="7">
    <location>
        <begin position="235"/>
        <end position="259"/>
    </location>
</feature>
<dbReference type="GO" id="GO:0042274">
    <property type="term" value="P:ribosomal small subunit biogenesis"/>
    <property type="evidence" value="ECO:0007669"/>
    <property type="project" value="TreeGrafter"/>
</dbReference>
<dbReference type="SUPFAM" id="SSF55174">
    <property type="entry name" value="Alpha-L RNA-binding motif"/>
    <property type="match status" value="1"/>
</dbReference>
<dbReference type="PANTHER" id="PTHR11831">
    <property type="entry name" value="30S 40S RIBOSOMAL PROTEIN"/>
    <property type="match status" value="1"/>
</dbReference>
<evidence type="ECO:0000313" key="10">
    <source>
        <dbReference type="Proteomes" id="UP000245771"/>
    </source>
</evidence>
<dbReference type="EMBL" id="KZ819602">
    <property type="protein sequence ID" value="PWN37511.1"/>
    <property type="molecule type" value="Genomic_DNA"/>
</dbReference>
<dbReference type="PROSITE" id="PS50889">
    <property type="entry name" value="S4"/>
    <property type="match status" value="1"/>
</dbReference>
<name>A0A316VN36_9BASI</name>
<evidence type="ECO:0000313" key="9">
    <source>
        <dbReference type="EMBL" id="PWN37511.1"/>
    </source>
</evidence>
<evidence type="ECO:0000256" key="4">
    <source>
        <dbReference type="ARBA" id="ARBA00022980"/>
    </source>
</evidence>
<gene>
    <name evidence="9" type="ORF">FA14DRAFT_159535</name>
</gene>
<dbReference type="SMART" id="SM00363">
    <property type="entry name" value="S4"/>
    <property type="match status" value="1"/>
</dbReference>
<evidence type="ECO:0000256" key="1">
    <source>
        <dbReference type="ARBA" id="ARBA00007465"/>
    </source>
</evidence>
<evidence type="ECO:0000256" key="2">
    <source>
        <dbReference type="ARBA" id="ARBA00022730"/>
    </source>
</evidence>
<dbReference type="InterPro" id="IPR018079">
    <property type="entry name" value="Ribosomal_uS4_CS"/>
</dbReference>
<keyword evidence="2 6" id="KW-0699">rRNA-binding</keyword>
<reference evidence="9 10" key="1">
    <citation type="journal article" date="2018" name="Mol. Biol. Evol.">
        <title>Broad Genomic Sampling Reveals a Smut Pathogenic Ancestry of the Fungal Clade Ustilaginomycotina.</title>
        <authorList>
            <person name="Kijpornyongpan T."/>
            <person name="Mondo S.J."/>
            <person name="Barry K."/>
            <person name="Sandor L."/>
            <person name="Lee J."/>
            <person name="Lipzen A."/>
            <person name="Pangilinan J."/>
            <person name="LaButti K."/>
            <person name="Hainaut M."/>
            <person name="Henrissat B."/>
            <person name="Grigoriev I.V."/>
            <person name="Spatafora J.W."/>
            <person name="Aime M.C."/>
        </authorList>
    </citation>
    <scope>NUCLEOTIDE SEQUENCE [LARGE SCALE GENOMIC DNA]</scope>
    <source>
        <strain evidence="9 10">MCA 3882</strain>
    </source>
</reference>
<feature type="domain" description="RNA-binding S4" evidence="8">
    <location>
        <begin position="121"/>
        <end position="183"/>
    </location>
</feature>
<protein>
    <submittedName>
        <fullName evidence="9">Alpha-L RNA-binding motif-containing protein</fullName>
    </submittedName>
</protein>
<dbReference type="GO" id="GO:0005763">
    <property type="term" value="C:mitochondrial small ribosomal subunit"/>
    <property type="evidence" value="ECO:0007669"/>
    <property type="project" value="TreeGrafter"/>
</dbReference>
<dbReference type="PANTHER" id="PTHR11831:SF4">
    <property type="entry name" value="SMALL RIBOSOMAL SUBUNIT PROTEIN US4M"/>
    <property type="match status" value="1"/>
</dbReference>
<comment type="similarity">
    <text evidence="1">Belongs to the universal ribosomal protein uS4 family.</text>
</comment>
<dbReference type="OrthoDB" id="3356781at2759"/>
<dbReference type="FunCoup" id="A0A316VN36">
    <property type="interactions" value="31"/>
</dbReference>
<dbReference type="PROSITE" id="PS00632">
    <property type="entry name" value="RIBOSOMAL_S4"/>
    <property type="match status" value="1"/>
</dbReference>
<dbReference type="STRING" id="1280837.A0A316VN36"/>
<evidence type="ECO:0000256" key="6">
    <source>
        <dbReference type="PROSITE-ProRule" id="PRU00182"/>
    </source>
</evidence>
<dbReference type="Pfam" id="PF01479">
    <property type="entry name" value="S4"/>
    <property type="match status" value="1"/>
</dbReference>
<accession>A0A316VN36</accession>
<dbReference type="Gene3D" id="3.10.290.10">
    <property type="entry name" value="RNA-binding S4 domain"/>
    <property type="match status" value="1"/>
</dbReference>
<evidence type="ECO:0000256" key="7">
    <source>
        <dbReference type="SAM" id="MobiDB-lite"/>
    </source>
</evidence>
<evidence type="ECO:0000256" key="3">
    <source>
        <dbReference type="ARBA" id="ARBA00022884"/>
    </source>
</evidence>
<dbReference type="InParanoid" id="A0A316VN36"/>
<dbReference type="Proteomes" id="UP000245771">
    <property type="component" value="Unassembled WGS sequence"/>
</dbReference>
<dbReference type="InterPro" id="IPR022801">
    <property type="entry name" value="Ribosomal_uS4"/>
</dbReference>
<dbReference type="GO" id="GO:0019843">
    <property type="term" value="F:rRNA binding"/>
    <property type="evidence" value="ECO:0007669"/>
    <property type="project" value="UniProtKB-KW"/>
</dbReference>
<proteinExistence type="inferred from homology"/>
<keyword evidence="3 6" id="KW-0694">RNA-binding</keyword>
<feature type="region of interest" description="Disordered" evidence="7">
    <location>
        <begin position="196"/>
        <end position="266"/>
    </location>
</feature>
<dbReference type="GeneID" id="37020044"/>
<evidence type="ECO:0000259" key="8">
    <source>
        <dbReference type="SMART" id="SM00363"/>
    </source>
</evidence>
<dbReference type="InterPro" id="IPR036986">
    <property type="entry name" value="S4_RNA-bd_sf"/>
</dbReference>
<keyword evidence="4" id="KW-0689">Ribosomal protein</keyword>